<feature type="domain" description="Major facilitator superfamily (MFS) profile" evidence="6">
    <location>
        <begin position="20"/>
        <end position="480"/>
    </location>
</feature>
<name>A0A674I2T8_9SAUR</name>
<dbReference type="AlphaFoldDB" id="A0A674I2T8"/>
<dbReference type="InterPro" id="IPR020846">
    <property type="entry name" value="MFS_dom"/>
</dbReference>
<evidence type="ECO:0000313" key="8">
    <source>
        <dbReference type="Proteomes" id="UP000472274"/>
    </source>
</evidence>
<evidence type="ECO:0000256" key="2">
    <source>
        <dbReference type="ARBA" id="ARBA00022692"/>
    </source>
</evidence>
<reference evidence="7" key="2">
    <citation type="submission" date="2025-09" db="UniProtKB">
        <authorList>
            <consortium name="Ensembl"/>
        </authorList>
    </citation>
    <scope>IDENTIFICATION</scope>
</reference>
<evidence type="ECO:0000256" key="1">
    <source>
        <dbReference type="ARBA" id="ARBA00004141"/>
    </source>
</evidence>
<keyword evidence="2 5" id="KW-0812">Transmembrane</keyword>
<feature type="transmembrane region" description="Helical" evidence="5">
    <location>
        <begin position="132"/>
        <end position="149"/>
    </location>
</feature>
<dbReference type="InterPro" id="IPR011701">
    <property type="entry name" value="MFS"/>
</dbReference>
<accession>A0A674I2T8</accession>
<evidence type="ECO:0000256" key="4">
    <source>
        <dbReference type="ARBA" id="ARBA00023136"/>
    </source>
</evidence>
<dbReference type="GO" id="GO:0022857">
    <property type="term" value="F:transmembrane transporter activity"/>
    <property type="evidence" value="ECO:0007669"/>
    <property type="project" value="InterPro"/>
</dbReference>
<dbReference type="GeneTree" id="ENSGT00940000157004"/>
<feature type="transmembrane region" description="Helical" evidence="5">
    <location>
        <begin position="241"/>
        <end position="259"/>
    </location>
</feature>
<feature type="transmembrane region" description="Helical" evidence="5">
    <location>
        <begin position="378"/>
        <end position="400"/>
    </location>
</feature>
<organism evidence="7 8">
    <name type="scientific">Terrapene triunguis</name>
    <name type="common">Three-toed box turtle</name>
    <dbReference type="NCBI Taxonomy" id="2587831"/>
    <lineage>
        <taxon>Eukaryota</taxon>
        <taxon>Metazoa</taxon>
        <taxon>Chordata</taxon>
        <taxon>Craniata</taxon>
        <taxon>Vertebrata</taxon>
        <taxon>Euteleostomi</taxon>
        <taxon>Archelosauria</taxon>
        <taxon>Testudinata</taxon>
        <taxon>Testudines</taxon>
        <taxon>Cryptodira</taxon>
        <taxon>Durocryptodira</taxon>
        <taxon>Testudinoidea</taxon>
        <taxon>Emydidae</taxon>
        <taxon>Terrapene</taxon>
    </lineage>
</organism>
<protein>
    <recommendedName>
        <fullName evidence="6">Major facilitator superfamily (MFS) profile domain-containing protein</fullName>
    </recommendedName>
</protein>
<dbReference type="Ensembl" id="ENSTMTT00000003772.1">
    <property type="protein sequence ID" value="ENSTMTP00000003641.1"/>
    <property type="gene ID" value="ENSTMTG00000002676.1"/>
</dbReference>
<feature type="transmembrane region" description="Helical" evidence="5">
    <location>
        <begin position="342"/>
        <end position="366"/>
    </location>
</feature>
<dbReference type="Pfam" id="PF07690">
    <property type="entry name" value="MFS_1"/>
    <property type="match status" value="1"/>
</dbReference>
<keyword evidence="3 5" id="KW-1133">Transmembrane helix</keyword>
<dbReference type="SUPFAM" id="SSF103473">
    <property type="entry name" value="MFS general substrate transporter"/>
    <property type="match status" value="1"/>
</dbReference>
<evidence type="ECO:0000256" key="5">
    <source>
        <dbReference type="SAM" id="Phobius"/>
    </source>
</evidence>
<dbReference type="PROSITE" id="PS50850">
    <property type="entry name" value="MFS"/>
    <property type="match status" value="1"/>
</dbReference>
<dbReference type="Gene3D" id="1.20.1250.20">
    <property type="entry name" value="MFS general substrate transporter like domains"/>
    <property type="match status" value="1"/>
</dbReference>
<evidence type="ECO:0000313" key="7">
    <source>
        <dbReference type="Ensembl" id="ENSTMTP00000003641.1"/>
    </source>
</evidence>
<dbReference type="InParanoid" id="A0A674I2T8"/>
<keyword evidence="8" id="KW-1185">Reference proteome</keyword>
<comment type="subcellular location">
    <subcellularLocation>
        <location evidence="1">Membrane</location>
        <topology evidence="1">Multi-pass membrane protein</topology>
    </subcellularLocation>
</comment>
<reference evidence="7" key="1">
    <citation type="submission" date="2025-08" db="UniProtKB">
        <authorList>
            <consortium name="Ensembl"/>
        </authorList>
    </citation>
    <scope>IDENTIFICATION</scope>
</reference>
<keyword evidence="4 5" id="KW-0472">Membrane</keyword>
<feature type="transmembrane region" description="Helical" evidence="5">
    <location>
        <begin position="451"/>
        <end position="472"/>
    </location>
</feature>
<feature type="transmembrane region" description="Helical" evidence="5">
    <location>
        <begin position="12"/>
        <end position="30"/>
    </location>
</feature>
<feature type="transmembrane region" description="Helical" evidence="5">
    <location>
        <begin position="156"/>
        <end position="175"/>
    </location>
</feature>
<evidence type="ECO:0000256" key="3">
    <source>
        <dbReference type="ARBA" id="ARBA00022989"/>
    </source>
</evidence>
<evidence type="ECO:0000259" key="6">
    <source>
        <dbReference type="PROSITE" id="PS50850"/>
    </source>
</evidence>
<dbReference type="InterPro" id="IPR036259">
    <property type="entry name" value="MFS_trans_sf"/>
</dbReference>
<dbReference type="PANTHER" id="PTHR24064">
    <property type="entry name" value="SOLUTE CARRIER FAMILY 22 MEMBER"/>
    <property type="match status" value="1"/>
</dbReference>
<dbReference type="Proteomes" id="UP000472274">
    <property type="component" value="Unplaced"/>
</dbReference>
<proteinExistence type="predicted"/>
<sequence>MLEQRMGFFQTILVVLIFLPLLMVASHNFLQNFTAAVPRHWCYIPAGDNDTTEVTGDLLKIYIPMDGNQEPDRCLRFSTPQWQLLAPNGTSTNATEPCLDGWVYDRSVFNSTIITEWHLVCGQRALKDFAQSIYMAGVLVGALVYGGLADRLGRRALLLWSLLQMGVMGTGAAFAPNLAAYCAFRFFSGMGTAGSILNGSTLEWIPSRFRAMVYTILACSLTLGQLLLAGLAYAIRDWRQLQLASSVPFFLFFLYSWWIPESVHWLIVNHRPETALRNLRRVARINGEKLEGEGISLEVRGTGYPVGSSAPLTPVLPAPYGRFSNSFSYYHLALDLQRFRGISIFLVQLIFGAVDIPFRMLVAVVVNRLGRRHTQSACLVLGGLFILANMEVLLITLTVLGKGLFSSSSSCSYLYTVELYPTVIRQTGLGVTNMMARLGAVAAPMMQMTQAFVSFLPLLLFGAAPITAGILVNCLPETLGVPLANTMKQVEDRWFFGVHLPQDEEGRHFFPLG</sequence>
<dbReference type="GO" id="GO:0016020">
    <property type="term" value="C:membrane"/>
    <property type="evidence" value="ECO:0007669"/>
    <property type="project" value="UniProtKB-SubCell"/>
</dbReference>
<feature type="transmembrane region" description="Helical" evidence="5">
    <location>
        <begin position="211"/>
        <end position="234"/>
    </location>
</feature>